<evidence type="ECO:0000313" key="2">
    <source>
        <dbReference type="EMBL" id="KRN26579.1"/>
    </source>
</evidence>
<organism evidence="2 3">
    <name type="scientific">Liquorilactobacillus mali</name>
    <dbReference type="NCBI Taxonomy" id="1618"/>
    <lineage>
        <taxon>Bacteria</taxon>
        <taxon>Bacillati</taxon>
        <taxon>Bacillota</taxon>
        <taxon>Bacilli</taxon>
        <taxon>Lactobacillales</taxon>
        <taxon>Lactobacillaceae</taxon>
        <taxon>Liquorilactobacillus</taxon>
    </lineage>
</organism>
<accession>A0A0R2FDM9</accession>
<dbReference type="Proteomes" id="UP000051727">
    <property type="component" value="Unassembled WGS sequence"/>
</dbReference>
<protein>
    <recommendedName>
        <fullName evidence="1">HicB-like antitoxin of toxin-antitoxin system domain-containing protein</fullName>
    </recommendedName>
</protein>
<dbReference type="OrthoDB" id="5419659at2"/>
<dbReference type="SUPFAM" id="SSF143100">
    <property type="entry name" value="TTHA1013/TTHA0281-like"/>
    <property type="match status" value="1"/>
</dbReference>
<comment type="caution">
    <text evidence="2">The sequence shown here is derived from an EMBL/GenBank/DDBJ whole genome shotgun (WGS) entry which is preliminary data.</text>
</comment>
<dbReference type="InterPro" id="IPR035069">
    <property type="entry name" value="TTHA1013/TTHA0281-like"/>
</dbReference>
<gene>
    <name evidence="2" type="ORF">IV36_GL001817</name>
</gene>
<dbReference type="InterPro" id="IPR031807">
    <property type="entry name" value="HicB-like"/>
</dbReference>
<name>A0A0R2FDM9_9LACO</name>
<sequence>MKVIYPIIITEDKEDTVPFFVEIPALNGYTQGHTFAEAIEMARDYIGLNIMDRMDSKEEIPASIYTLPKVTEGTTTLVDVDIDAYKRKHDHAAIKKTLTIPRYLNEAGNEYGVNFSEILAEGIEKKVKSLKETIKNK</sequence>
<dbReference type="AlphaFoldDB" id="A0A0R2FDM9"/>
<feature type="domain" description="HicB-like antitoxin of toxin-antitoxin system" evidence="1">
    <location>
        <begin position="5"/>
        <end position="120"/>
    </location>
</feature>
<dbReference type="EMBL" id="JQAR01000043">
    <property type="protein sequence ID" value="KRN26579.1"/>
    <property type="molecule type" value="Genomic_DNA"/>
</dbReference>
<dbReference type="Pfam" id="PF15919">
    <property type="entry name" value="HicB_lk_antitox"/>
    <property type="match status" value="1"/>
</dbReference>
<evidence type="ECO:0000259" key="1">
    <source>
        <dbReference type="Pfam" id="PF15919"/>
    </source>
</evidence>
<evidence type="ECO:0000313" key="3">
    <source>
        <dbReference type="Proteomes" id="UP000051727"/>
    </source>
</evidence>
<dbReference type="PATRIC" id="fig|1618.3.peg.1848"/>
<proteinExistence type="predicted"/>
<dbReference type="Gene3D" id="3.30.160.250">
    <property type="match status" value="1"/>
</dbReference>
<dbReference type="RefSeq" id="WP_056992589.1">
    <property type="nucleotide sequence ID" value="NZ_JQAR01000043.1"/>
</dbReference>
<reference evidence="2 3" key="1">
    <citation type="journal article" date="2015" name="Genome Announc.">
        <title>Expanding the biotechnology potential of lactobacilli through comparative genomics of 213 strains and associated genera.</title>
        <authorList>
            <person name="Sun Z."/>
            <person name="Harris H.M."/>
            <person name="McCann A."/>
            <person name="Guo C."/>
            <person name="Argimon S."/>
            <person name="Zhang W."/>
            <person name="Yang X."/>
            <person name="Jeffery I.B."/>
            <person name="Cooney J.C."/>
            <person name="Kagawa T.F."/>
            <person name="Liu W."/>
            <person name="Song Y."/>
            <person name="Salvetti E."/>
            <person name="Wrobel A."/>
            <person name="Rasinkangas P."/>
            <person name="Parkhill J."/>
            <person name="Rea M.C."/>
            <person name="O'Sullivan O."/>
            <person name="Ritari J."/>
            <person name="Douillard F.P."/>
            <person name="Paul Ross R."/>
            <person name="Yang R."/>
            <person name="Briner A.E."/>
            <person name="Felis G.E."/>
            <person name="de Vos W.M."/>
            <person name="Barrangou R."/>
            <person name="Klaenhammer T.R."/>
            <person name="Caufield P.W."/>
            <person name="Cui Y."/>
            <person name="Zhang H."/>
            <person name="O'Toole P.W."/>
        </authorList>
    </citation>
    <scope>NUCLEOTIDE SEQUENCE [LARGE SCALE GENOMIC DNA]</scope>
    <source>
        <strain evidence="2 3">ATCC 27304</strain>
    </source>
</reference>